<dbReference type="InterPro" id="IPR001888">
    <property type="entry name" value="Transposase_1"/>
</dbReference>
<dbReference type="PANTHER" id="PTHR46060">
    <property type="entry name" value="MARINER MOS1 TRANSPOSASE-LIKE PROTEIN"/>
    <property type="match status" value="1"/>
</dbReference>
<dbReference type="Gene3D" id="3.30.420.10">
    <property type="entry name" value="Ribonuclease H-like superfamily/Ribonuclease H"/>
    <property type="match status" value="1"/>
</dbReference>
<proteinExistence type="predicted"/>
<dbReference type="Pfam" id="PF01359">
    <property type="entry name" value="Transposase_1"/>
    <property type="match status" value="1"/>
</dbReference>
<dbReference type="EnsemblMetazoa" id="CJA26555.1">
    <property type="protein sequence ID" value="CJA26555.1"/>
    <property type="gene ID" value="WBGene00182127"/>
</dbReference>
<protein>
    <recommendedName>
        <fullName evidence="3">Mariner Mos1 transposase</fullName>
    </recommendedName>
</protein>
<evidence type="ECO:0000313" key="2">
    <source>
        <dbReference type="Proteomes" id="UP000005237"/>
    </source>
</evidence>
<evidence type="ECO:0008006" key="3">
    <source>
        <dbReference type="Google" id="ProtNLM"/>
    </source>
</evidence>
<dbReference type="AlphaFoldDB" id="A0A8R1I6Z8"/>
<dbReference type="InterPro" id="IPR052709">
    <property type="entry name" value="Transposase-MT_Hybrid"/>
</dbReference>
<dbReference type="GO" id="GO:0003676">
    <property type="term" value="F:nucleic acid binding"/>
    <property type="evidence" value="ECO:0007669"/>
    <property type="project" value="InterPro"/>
</dbReference>
<organism evidence="1 2">
    <name type="scientific">Caenorhabditis japonica</name>
    <dbReference type="NCBI Taxonomy" id="281687"/>
    <lineage>
        <taxon>Eukaryota</taxon>
        <taxon>Metazoa</taxon>
        <taxon>Ecdysozoa</taxon>
        <taxon>Nematoda</taxon>
        <taxon>Chromadorea</taxon>
        <taxon>Rhabditida</taxon>
        <taxon>Rhabditina</taxon>
        <taxon>Rhabditomorpha</taxon>
        <taxon>Rhabditoidea</taxon>
        <taxon>Rhabditidae</taxon>
        <taxon>Peloderinae</taxon>
        <taxon>Caenorhabditis</taxon>
    </lineage>
</organism>
<evidence type="ECO:0000313" key="1">
    <source>
        <dbReference type="EnsemblMetazoa" id="CJA26555.1"/>
    </source>
</evidence>
<name>A0A8R1I6Z8_CAEJA</name>
<accession>A0A8R1I6Z8</accession>
<sequence length="144" mass="16736">MRTSRENVMLSVLWDGKGVMYRKLLPNRTAVNAGLYCRQLRKMKDKHTCFSPPGAFRILLLHDNSRPPVAFATNDEFQALDIKVLPHPLYSLDPAPTNYHLFRSLRNSIKNMKFDGRALLRQGIEQLPLSWHEIIEQHGQYINH</sequence>
<reference evidence="1" key="2">
    <citation type="submission" date="2022-06" db="UniProtKB">
        <authorList>
            <consortium name="EnsemblMetazoa"/>
        </authorList>
    </citation>
    <scope>IDENTIFICATION</scope>
    <source>
        <strain evidence="1">DF5081</strain>
    </source>
</reference>
<dbReference type="InterPro" id="IPR036397">
    <property type="entry name" value="RNaseH_sf"/>
</dbReference>
<dbReference type="Proteomes" id="UP000005237">
    <property type="component" value="Unassembled WGS sequence"/>
</dbReference>
<keyword evidence="2" id="KW-1185">Reference proteome</keyword>
<dbReference type="PANTHER" id="PTHR46060:SF1">
    <property type="entry name" value="MARINER MOS1 TRANSPOSASE-LIKE PROTEIN"/>
    <property type="match status" value="1"/>
</dbReference>
<reference evidence="2" key="1">
    <citation type="submission" date="2010-08" db="EMBL/GenBank/DDBJ databases">
        <authorList>
            <consortium name="Caenorhabditis japonica Sequencing Consortium"/>
            <person name="Wilson R.K."/>
        </authorList>
    </citation>
    <scope>NUCLEOTIDE SEQUENCE [LARGE SCALE GENOMIC DNA]</scope>
    <source>
        <strain evidence="2">DF5081</strain>
    </source>
</reference>